<reference evidence="10" key="1">
    <citation type="journal article" date="2009" name="Environ. Microbiol.">
        <title>Contribution of mobile genetic elements to Desulfovibrio vulgaris genome plasticity.</title>
        <authorList>
            <person name="Walker C.B."/>
            <person name="Stolyar S."/>
            <person name="Chivian D."/>
            <person name="Pinel N."/>
            <person name="Gabster J.A."/>
            <person name="Dehal P.S."/>
            <person name="He Z."/>
            <person name="Yang Z.K."/>
            <person name="Yen H.C."/>
            <person name="Zhou J."/>
            <person name="Wall J.D."/>
            <person name="Hazen T.C."/>
            <person name="Arkin A.P."/>
            <person name="Stahl D.A."/>
        </authorList>
    </citation>
    <scope>NUCLEOTIDE SEQUENCE [LARGE SCALE GENOMIC DNA]</scope>
    <source>
        <strain evidence="10">DP4</strain>
    </source>
</reference>
<evidence type="ECO:0000256" key="2">
    <source>
        <dbReference type="ARBA" id="ARBA00008163"/>
    </source>
</evidence>
<dbReference type="GO" id="GO:0009279">
    <property type="term" value="C:cell outer membrane"/>
    <property type="evidence" value="ECO:0007669"/>
    <property type="project" value="UniProtKB-SubCell"/>
</dbReference>
<evidence type="ECO:0000256" key="8">
    <source>
        <dbReference type="SAM" id="SignalP"/>
    </source>
</evidence>
<dbReference type="EMBL" id="CP000527">
    <property type="protein sequence ID" value="ABM27312.1"/>
    <property type="molecule type" value="Genomic_DNA"/>
</dbReference>
<keyword evidence="4" id="KW-0812">Transmembrane</keyword>
<accession>A0A0H3A5N2</accession>
<evidence type="ECO:0000256" key="5">
    <source>
        <dbReference type="ARBA" id="ARBA00022729"/>
    </source>
</evidence>
<evidence type="ECO:0000256" key="7">
    <source>
        <dbReference type="ARBA" id="ARBA00023237"/>
    </source>
</evidence>
<name>A0A0H3A5N2_NITV4</name>
<organism evidence="9 10">
    <name type="scientific">Nitratidesulfovibrio vulgaris (strain DP4)</name>
    <name type="common">Desulfovibrio vulgaris</name>
    <dbReference type="NCBI Taxonomy" id="391774"/>
    <lineage>
        <taxon>Bacteria</taxon>
        <taxon>Pseudomonadati</taxon>
        <taxon>Thermodesulfobacteriota</taxon>
        <taxon>Desulfovibrionia</taxon>
        <taxon>Desulfovibrionales</taxon>
        <taxon>Desulfovibrionaceae</taxon>
        <taxon>Nitratidesulfovibrio</taxon>
    </lineage>
</organism>
<dbReference type="PANTHER" id="PTHR35093:SF8">
    <property type="entry name" value="OUTER MEMBRANE PROTEIN NMB0088-RELATED"/>
    <property type="match status" value="1"/>
</dbReference>
<gene>
    <name evidence="9" type="ordered locus">Dvul_0289</name>
</gene>
<dbReference type="HOGENOM" id="CLU_035981_2_1_7"/>
<keyword evidence="5 8" id="KW-0732">Signal</keyword>
<keyword evidence="7" id="KW-0998">Cell outer membrane</keyword>
<dbReference type="KEGG" id="dvl:Dvul_0289"/>
<feature type="signal peptide" evidence="8">
    <location>
        <begin position="1"/>
        <end position="20"/>
    </location>
</feature>
<dbReference type="PANTHER" id="PTHR35093">
    <property type="entry name" value="OUTER MEMBRANE PROTEIN NMB0088-RELATED"/>
    <property type="match status" value="1"/>
</dbReference>
<dbReference type="GO" id="GO:0015483">
    <property type="term" value="F:long-chain fatty acid transporting porin activity"/>
    <property type="evidence" value="ECO:0007669"/>
    <property type="project" value="TreeGrafter"/>
</dbReference>
<protein>
    <submittedName>
        <fullName evidence="9">Membrane protein involved in aromatic hydrocarbon degradation</fullName>
    </submittedName>
</protein>
<dbReference type="Pfam" id="PF03349">
    <property type="entry name" value="Toluene_X"/>
    <property type="match status" value="1"/>
</dbReference>
<dbReference type="InterPro" id="IPR005017">
    <property type="entry name" value="OMPP1/FadL/TodX"/>
</dbReference>
<proteinExistence type="inferred from homology"/>
<dbReference type="RefSeq" id="WP_011791513.1">
    <property type="nucleotide sequence ID" value="NC_008751.1"/>
</dbReference>
<sequence length="401" mass="43948" precursor="true">MYRFIIAVALCAVWAASAHAAGFAMHEFGARGNALGGAMVARPATDPSSIAFNPALVTHLDTPQVLAGVTMVQPEVTIDTPGESTTTEANVWAIPHAYATTPLTDTMYFGVGAFPRFGLGNEYSKTWPMASELTYVGIQSVSVNPVLGFRPTKDFAFGFGVEAMYFDFEEKMRPLGMDARIKGDSTGFGLNGGMWWQAFDDVALGASFRTPVKQHVKGRATFDNVPAGYGPLFRDTDAEGDITLPGEVRFGVYWQATERLGVEVGAMRTFWSSYDELRIDYGSPVGGKPASIKQTEWEDVWRLSAGAEYRLTDNVDLRAGYVYDEEPVNSAHLDFMVPANDRHLMSLGVGYHEGPWRVDLSYTYLLITDREGEVHTAGGNVPVRFHDGYAHLLGMSAAWEF</sequence>
<evidence type="ECO:0000256" key="1">
    <source>
        <dbReference type="ARBA" id="ARBA00004571"/>
    </source>
</evidence>
<dbReference type="AlphaFoldDB" id="A0A0H3A5N2"/>
<dbReference type="SUPFAM" id="SSF56935">
    <property type="entry name" value="Porins"/>
    <property type="match status" value="1"/>
</dbReference>
<comment type="similarity">
    <text evidence="2">Belongs to the OmpP1/FadL family.</text>
</comment>
<evidence type="ECO:0000256" key="3">
    <source>
        <dbReference type="ARBA" id="ARBA00022452"/>
    </source>
</evidence>
<keyword evidence="3" id="KW-1134">Transmembrane beta strand</keyword>
<evidence type="ECO:0000313" key="9">
    <source>
        <dbReference type="EMBL" id="ABM27312.1"/>
    </source>
</evidence>
<keyword evidence="6" id="KW-0472">Membrane</keyword>
<evidence type="ECO:0000256" key="6">
    <source>
        <dbReference type="ARBA" id="ARBA00023136"/>
    </source>
</evidence>
<comment type="subcellular location">
    <subcellularLocation>
        <location evidence="1">Cell outer membrane</location>
        <topology evidence="1">Multi-pass membrane protein</topology>
    </subcellularLocation>
</comment>
<evidence type="ECO:0000313" key="10">
    <source>
        <dbReference type="Proteomes" id="UP000009173"/>
    </source>
</evidence>
<evidence type="ECO:0000256" key="4">
    <source>
        <dbReference type="ARBA" id="ARBA00022692"/>
    </source>
</evidence>
<dbReference type="Proteomes" id="UP000009173">
    <property type="component" value="Chromosome"/>
</dbReference>
<dbReference type="Gene3D" id="2.40.160.60">
    <property type="entry name" value="Outer membrane protein transport protein (OMPP1/FadL/TodX)"/>
    <property type="match status" value="1"/>
</dbReference>
<feature type="chain" id="PRO_5002604029" evidence="8">
    <location>
        <begin position="21"/>
        <end position="401"/>
    </location>
</feature>